<dbReference type="Pfam" id="PF02211">
    <property type="entry name" value="NHase_beta_C"/>
    <property type="match status" value="1"/>
</dbReference>
<evidence type="ECO:0000256" key="2">
    <source>
        <dbReference type="ARBA" id="ARBA00009098"/>
    </source>
</evidence>
<dbReference type="Gene3D" id="2.30.30.50">
    <property type="match status" value="1"/>
</dbReference>
<dbReference type="SUPFAM" id="SSF50090">
    <property type="entry name" value="Electron transport accessory proteins"/>
    <property type="match status" value="1"/>
</dbReference>
<dbReference type="InterPro" id="IPR042262">
    <property type="entry name" value="CN_hydtase_beta_C"/>
</dbReference>
<dbReference type="InterPro" id="IPR008990">
    <property type="entry name" value="Elect_transpt_acc-like_dom_sf"/>
</dbReference>
<dbReference type="InterPro" id="IPR049054">
    <property type="entry name" value="CN_hydtase_beta-like_N"/>
</dbReference>
<organism evidence="8 9">
    <name type="scientific">Ectopseudomonas oleovorans</name>
    <name type="common">Pseudomonas oleovorans</name>
    <dbReference type="NCBI Taxonomy" id="301"/>
    <lineage>
        <taxon>Bacteria</taxon>
        <taxon>Pseudomonadati</taxon>
        <taxon>Pseudomonadota</taxon>
        <taxon>Gammaproteobacteria</taxon>
        <taxon>Pseudomonadales</taxon>
        <taxon>Pseudomonadaceae</taxon>
        <taxon>Ectopseudomonas</taxon>
    </lineage>
</organism>
<evidence type="ECO:0000259" key="7">
    <source>
        <dbReference type="Pfam" id="PF21006"/>
    </source>
</evidence>
<dbReference type="InterPro" id="IPR024690">
    <property type="entry name" value="CN_hydtase_beta_dom_C"/>
</dbReference>
<reference evidence="8 9" key="1">
    <citation type="submission" date="2018-06" db="EMBL/GenBank/DDBJ databases">
        <authorList>
            <consortium name="Pathogen Informatics"/>
            <person name="Doyle S."/>
        </authorList>
    </citation>
    <scope>NUCLEOTIDE SEQUENCE [LARGE SCALE GENOMIC DNA]</scope>
    <source>
        <strain evidence="8 9">NCTC10692</strain>
    </source>
</reference>
<dbReference type="GO" id="GO:0018822">
    <property type="term" value="F:nitrile hydratase activity"/>
    <property type="evidence" value="ECO:0007669"/>
    <property type="project" value="UniProtKB-EC"/>
</dbReference>
<dbReference type="Gene3D" id="1.10.472.20">
    <property type="entry name" value="Nitrile hydratase, beta subunit"/>
    <property type="match status" value="1"/>
</dbReference>
<feature type="domain" description="Nitrile hydratase beta subunit" evidence="6">
    <location>
        <begin position="121"/>
        <end position="218"/>
    </location>
</feature>
<accession>A0A379PKL7</accession>
<comment type="similarity">
    <text evidence="2 5">Belongs to the nitrile hydratase subunit beta family.</text>
</comment>
<evidence type="ECO:0000313" key="9">
    <source>
        <dbReference type="Proteomes" id="UP000255303"/>
    </source>
</evidence>
<dbReference type="PIRSF" id="PIRSF001427">
    <property type="entry name" value="NHase_beta"/>
    <property type="match status" value="1"/>
</dbReference>
<dbReference type="InterPro" id="IPR003168">
    <property type="entry name" value="Nitrile_hydratase_bsu"/>
</dbReference>
<name>A0A379PKL7_ECTOL</name>
<keyword evidence="3 5" id="KW-0456">Lyase</keyword>
<evidence type="ECO:0000256" key="4">
    <source>
        <dbReference type="ARBA" id="ARBA00044877"/>
    </source>
</evidence>
<dbReference type="EC" id="4.2.1.84" evidence="5"/>
<evidence type="ECO:0000256" key="3">
    <source>
        <dbReference type="ARBA" id="ARBA00023239"/>
    </source>
</evidence>
<comment type="catalytic activity">
    <reaction evidence="4 5">
        <text>an aliphatic primary amide = an aliphatic nitrile + H2O</text>
        <dbReference type="Rhea" id="RHEA:12673"/>
        <dbReference type="ChEBI" id="CHEBI:15377"/>
        <dbReference type="ChEBI" id="CHEBI:65285"/>
        <dbReference type="ChEBI" id="CHEBI:80291"/>
        <dbReference type="EC" id="4.2.1.84"/>
    </reaction>
</comment>
<dbReference type="Proteomes" id="UP000255303">
    <property type="component" value="Unassembled WGS sequence"/>
</dbReference>
<dbReference type="RefSeq" id="WP_074858835.1">
    <property type="nucleotide sequence ID" value="NZ_FNZC01000033.1"/>
</dbReference>
<dbReference type="AlphaFoldDB" id="A0A379PKL7"/>
<gene>
    <name evidence="8" type="primary">nthB</name>
    <name evidence="8" type="ORF">NCTC10692_04618</name>
</gene>
<protein>
    <recommendedName>
        <fullName evidence="5">Nitrile hydratase subunit beta</fullName>
        <shortName evidence="5">NHase</shortName>
        <ecNumber evidence="5">4.2.1.84</ecNumber>
    </recommendedName>
</protein>
<evidence type="ECO:0000256" key="1">
    <source>
        <dbReference type="ARBA" id="ARBA00004042"/>
    </source>
</evidence>
<dbReference type="Pfam" id="PF21006">
    <property type="entry name" value="NHase_beta_N"/>
    <property type="match status" value="1"/>
</dbReference>
<feature type="domain" description="Nitrile hydratase beta subunit-like N-terminal" evidence="7">
    <location>
        <begin position="1"/>
        <end position="104"/>
    </location>
</feature>
<evidence type="ECO:0000259" key="6">
    <source>
        <dbReference type="Pfam" id="PF02211"/>
    </source>
</evidence>
<evidence type="ECO:0000256" key="5">
    <source>
        <dbReference type="PIRNR" id="PIRNR001427"/>
    </source>
</evidence>
<dbReference type="EMBL" id="UGUV01000003">
    <property type="protein sequence ID" value="SUE72463.1"/>
    <property type="molecule type" value="Genomic_DNA"/>
</dbReference>
<dbReference type="NCBIfam" id="TIGR03888">
    <property type="entry name" value="nitrile_beta"/>
    <property type="match status" value="1"/>
</dbReference>
<dbReference type="GO" id="GO:0046914">
    <property type="term" value="F:transition metal ion binding"/>
    <property type="evidence" value="ECO:0007669"/>
    <property type="project" value="InterPro"/>
</dbReference>
<evidence type="ECO:0000313" key="8">
    <source>
        <dbReference type="EMBL" id="SUE72463.1"/>
    </source>
</evidence>
<proteinExistence type="inferred from homology"/>
<sequence>MNGIHDTGGAHGYGPVYREPNEPVFRYDWEKTVMSLFPALFANGNFNVDEFRHSIERMGPAHYLEGTYYEHWLHAFENLLVEKGVLTATEVATGKAASGKTATPVLTPAIVDGLLSTGASAAREEGARARFAVGDKVRVLNKNPVGHTRMPRYTRGKVGTVVIDHGVFVTPDTAAHGKGEHPQHVYTVSFTSVELWGQDASSPKDTIRVDLWDDYLEPA</sequence>
<comment type="function">
    <text evidence="1 5">NHase catalyzes the hydration of various nitrile compounds to the corresponding amides.</text>
</comment>